<gene>
    <name evidence="2" type="ORF">DEJ49_20620</name>
</gene>
<dbReference type="Proteomes" id="UP000324015">
    <property type="component" value="Chromosome"/>
</dbReference>
<dbReference type="InterPro" id="IPR007278">
    <property type="entry name" value="DUF397"/>
</dbReference>
<dbReference type="EMBL" id="CP029191">
    <property type="protein sequence ID" value="QES43069.1"/>
    <property type="molecule type" value="Genomic_DNA"/>
</dbReference>
<evidence type="ECO:0000313" key="3">
    <source>
        <dbReference type="Proteomes" id="UP000324015"/>
    </source>
</evidence>
<accession>A0A5P2CQD9</accession>
<dbReference type="Pfam" id="PF04149">
    <property type="entry name" value="DUF397"/>
    <property type="match status" value="1"/>
</dbReference>
<dbReference type="AlphaFoldDB" id="A0A5P2CQD9"/>
<organism evidence="2 3">
    <name type="scientific">Streptomyces venezuelae</name>
    <dbReference type="NCBI Taxonomy" id="54571"/>
    <lineage>
        <taxon>Bacteria</taxon>
        <taxon>Bacillati</taxon>
        <taxon>Actinomycetota</taxon>
        <taxon>Actinomycetes</taxon>
        <taxon>Kitasatosporales</taxon>
        <taxon>Streptomycetaceae</taxon>
        <taxon>Streptomyces</taxon>
    </lineage>
</organism>
<proteinExistence type="predicted"/>
<evidence type="ECO:0000313" key="2">
    <source>
        <dbReference type="EMBL" id="QES43069.1"/>
    </source>
</evidence>
<sequence length="69" mass="7355">MTELIWQKSSFSDGAGVNCLYVAASHNAETVHLRESDAPATTLTTHPATFAALIRTLTTTSRPLQGAPK</sequence>
<reference evidence="2 3" key="1">
    <citation type="submission" date="2018-05" db="EMBL/GenBank/DDBJ databases">
        <title>Streptomyces venezuelae.</title>
        <authorList>
            <person name="Kim W."/>
            <person name="Lee N."/>
            <person name="Cho B.-K."/>
        </authorList>
    </citation>
    <scope>NUCLEOTIDE SEQUENCE [LARGE SCALE GENOMIC DNA]</scope>
    <source>
        <strain evidence="2 3">ATCC 14585</strain>
    </source>
</reference>
<name>A0A5P2CQD9_STRVZ</name>
<protein>
    <submittedName>
        <fullName evidence="2">DUF397 domain-containing protein</fullName>
    </submittedName>
</protein>
<dbReference type="RefSeq" id="WP_150185479.1">
    <property type="nucleotide sequence ID" value="NZ_CP029191.1"/>
</dbReference>
<evidence type="ECO:0000259" key="1">
    <source>
        <dbReference type="Pfam" id="PF04149"/>
    </source>
</evidence>
<feature type="domain" description="DUF397" evidence="1">
    <location>
        <begin position="6"/>
        <end position="57"/>
    </location>
</feature>